<dbReference type="Gene3D" id="1.25.40.20">
    <property type="entry name" value="Ankyrin repeat-containing domain"/>
    <property type="match status" value="1"/>
</dbReference>
<dbReference type="SUPFAM" id="SSF48403">
    <property type="entry name" value="Ankyrin repeat"/>
    <property type="match status" value="1"/>
</dbReference>
<proteinExistence type="predicted"/>
<name>A0ABU6RQ02_9FABA</name>
<evidence type="ECO:0000256" key="2">
    <source>
        <dbReference type="SAM" id="MobiDB-lite"/>
    </source>
</evidence>
<comment type="caution">
    <text evidence="3">The sequence shown here is derived from an EMBL/GenBank/DDBJ whole genome shotgun (WGS) entry which is preliminary data.</text>
</comment>
<accession>A0ABU6RQ02</accession>
<organism evidence="3 4">
    <name type="scientific">Stylosanthes scabra</name>
    <dbReference type="NCBI Taxonomy" id="79078"/>
    <lineage>
        <taxon>Eukaryota</taxon>
        <taxon>Viridiplantae</taxon>
        <taxon>Streptophyta</taxon>
        <taxon>Embryophyta</taxon>
        <taxon>Tracheophyta</taxon>
        <taxon>Spermatophyta</taxon>
        <taxon>Magnoliopsida</taxon>
        <taxon>eudicotyledons</taxon>
        <taxon>Gunneridae</taxon>
        <taxon>Pentapetalae</taxon>
        <taxon>rosids</taxon>
        <taxon>fabids</taxon>
        <taxon>Fabales</taxon>
        <taxon>Fabaceae</taxon>
        <taxon>Papilionoideae</taxon>
        <taxon>50 kb inversion clade</taxon>
        <taxon>dalbergioids sensu lato</taxon>
        <taxon>Dalbergieae</taxon>
        <taxon>Pterocarpus clade</taxon>
        <taxon>Stylosanthes</taxon>
    </lineage>
</organism>
<protein>
    <submittedName>
        <fullName evidence="3">Uncharacterized protein</fullName>
    </submittedName>
</protein>
<feature type="region of interest" description="Disordered" evidence="2">
    <location>
        <begin position="99"/>
        <end position="119"/>
    </location>
</feature>
<sequence length="158" mass="17541">MQNHLPTPPLHTALAGHLEFCMKIMRLKSLFGMKLNRKGFSPIHVALHNNEYNLVRRLVEINKELIQVKGRKGVTPLHFDVDLLIGRVKINAKNLENQTVLSPPDGLTQSQPQGGTDNNNLVNVTSSLNSVGFLGSHPMWKRPNVSNKAHGDVEVLMG</sequence>
<evidence type="ECO:0000256" key="1">
    <source>
        <dbReference type="ARBA" id="ARBA00004202"/>
    </source>
</evidence>
<dbReference type="InterPro" id="IPR036770">
    <property type="entry name" value="Ankyrin_rpt-contain_sf"/>
</dbReference>
<reference evidence="3 4" key="1">
    <citation type="journal article" date="2023" name="Plants (Basel)">
        <title>Bridging the Gap: Combining Genomics and Transcriptomics Approaches to Understand Stylosanthes scabra, an Orphan Legume from the Brazilian Caatinga.</title>
        <authorList>
            <person name="Ferreira-Neto J.R.C."/>
            <person name="da Silva M.D."/>
            <person name="Binneck E."/>
            <person name="de Melo N.F."/>
            <person name="da Silva R.H."/>
            <person name="de Melo A.L.T.M."/>
            <person name="Pandolfi V."/>
            <person name="Bustamante F.O."/>
            <person name="Brasileiro-Vidal A.C."/>
            <person name="Benko-Iseppon A.M."/>
        </authorList>
    </citation>
    <scope>NUCLEOTIDE SEQUENCE [LARGE SCALE GENOMIC DNA]</scope>
    <source>
        <tissue evidence="3">Leaves</tissue>
    </source>
</reference>
<dbReference type="PANTHER" id="PTHR24128">
    <property type="entry name" value="HOMEOBOX PROTEIN WARIAI"/>
    <property type="match status" value="1"/>
</dbReference>
<dbReference type="PANTHER" id="PTHR24128:SF24">
    <property type="entry name" value="ANKYRIN REPEAT PROTEIN"/>
    <property type="match status" value="1"/>
</dbReference>
<evidence type="ECO:0000313" key="3">
    <source>
        <dbReference type="EMBL" id="MED6126042.1"/>
    </source>
</evidence>
<dbReference type="EMBL" id="JASCZI010031137">
    <property type="protein sequence ID" value="MED6126042.1"/>
    <property type="molecule type" value="Genomic_DNA"/>
</dbReference>
<feature type="compositionally biased region" description="Polar residues" evidence="2">
    <location>
        <begin position="99"/>
        <end position="117"/>
    </location>
</feature>
<comment type="subcellular location">
    <subcellularLocation>
        <location evidence="1">Cell membrane</location>
        <topology evidence="1">Peripheral membrane protein</topology>
    </subcellularLocation>
</comment>
<evidence type="ECO:0000313" key="4">
    <source>
        <dbReference type="Proteomes" id="UP001341840"/>
    </source>
</evidence>
<gene>
    <name evidence="3" type="ORF">PIB30_074547</name>
</gene>
<dbReference type="Proteomes" id="UP001341840">
    <property type="component" value="Unassembled WGS sequence"/>
</dbReference>
<keyword evidence="4" id="KW-1185">Reference proteome</keyword>